<feature type="repeat" description="ANK" evidence="3">
    <location>
        <begin position="268"/>
        <end position="300"/>
    </location>
</feature>
<dbReference type="PANTHER" id="PTHR24198">
    <property type="entry name" value="ANKYRIN REPEAT AND PROTEIN KINASE DOMAIN-CONTAINING PROTEIN"/>
    <property type="match status" value="1"/>
</dbReference>
<gene>
    <name evidence="5" type="ORF">AMON00008_LOCUS5437</name>
</gene>
<dbReference type="EMBL" id="HBNR01008268">
    <property type="protein sequence ID" value="CAE4565818.1"/>
    <property type="molecule type" value="Transcribed_RNA"/>
</dbReference>
<keyword evidence="2 3" id="KW-0040">ANK repeat</keyword>
<name>A0A7S4UYA8_9DINO</name>
<feature type="compositionally biased region" description="Acidic residues" evidence="4">
    <location>
        <begin position="371"/>
        <end position="381"/>
    </location>
</feature>
<dbReference type="InterPro" id="IPR002110">
    <property type="entry name" value="Ankyrin_rpt"/>
</dbReference>
<organism evidence="5">
    <name type="scientific">Alexandrium monilatum</name>
    <dbReference type="NCBI Taxonomy" id="311494"/>
    <lineage>
        <taxon>Eukaryota</taxon>
        <taxon>Sar</taxon>
        <taxon>Alveolata</taxon>
        <taxon>Dinophyceae</taxon>
        <taxon>Gonyaulacales</taxon>
        <taxon>Pyrocystaceae</taxon>
        <taxon>Alexandrium</taxon>
    </lineage>
</organism>
<evidence type="ECO:0000256" key="4">
    <source>
        <dbReference type="SAM" id="MobiDB-lite"/>
    </source>
</evidence>
<dbReference type="InterPro" id="IPR036770">
    <property type="entry name" value="Ankyrin_rpt-contain_sf"/>
</dbReference>
<dbReference type="Gene3D" id="1.25.40.20">
    <property type="entry name" value="Ankyrin repeat-containing domain"/>
    <property type="match status" value="2"/>
</dbReference>
<evidence type="ECO:0000256" key="2">
    <source>
        <dbReference type="ARBA" id="ARBA00023043"/>
    </source>
</evidence>
<dbReference type="PROSITE" id="PS50297">
    <property type="entry name" value="ANK_REP_REGION"/>
    <property type="match status" value="1"/>
</dbReference>
<evidence type="ECO:0000313" key="5">
    <source>
        <dbReference type="EMBL" id="CAE4565818.1"/>
    </source>
</evidence>
<dbReference type="PROSITE" id="PS50088">
    <property type="entry name" value="ANK_REPEAT"/>
    <property type="match status" value="2"/>
</dbReference>
<sequence>MGQHSSCAGKWDVAISTCGSPSREEAPWILQRAVCSLQAGSQARDKCGGAGAAASTHGRRCVGPAHPLYSLAVVHREGARGPRSHSAAFTAGRSRGADRDDASAFLQAVRSGDFRQTVDLVAAGADVRCRTARGLSPLMLAAMSCSPGAPESIRFLLEARAEVDAADAEGCTALLHACRGGRQQAVEALIEGGASAAACTCDGRTAAMLAVQGRADALVQYLLQQRAPMQKKDQRGWPVLFYACEQSRYGVVRRLLRLRADASEAVRHGLTPLMLAARLDDLRLAKILASKKANLEARDEHGDSVLMVAIQAKRAQFAMWLLDEGVDLMVENDDGLRAIDLALKAGMRTGSLMDTLTFRSGVDKKLLQFSSDEEWDAEDGAESTASMGPERN</sequence>
<feature type="repeat" description="ANK" evidence="3">
    <location>
        <begin position="133"/>
        <end position="168"/>
    </location>
</feature>
<dbReference type="Pfam" id="PF12796">
    <property type="entry name" value="Ank_2"/>
    <property type="match status" value="3"/>
</dbReference>
<dbReference type="SUPFAM" id="SSF48403">
    <property type="entry name" value="Ankyrin repeat"/>
    <property type="match status" value="1"/>
</dbReference>
<evidence type="ECO:0000256" key="3">
    <source>
        <dbReference type="PROSITE-ProRule" id="PRU00023"/>
    </source>
</evidence>
<feature type="region of interest" description="Disordered" evidence="4">
    <location>
        <begin position="371"/>
        <end position="392"/>
    </location>
</feature>
<keyword evidence="1" id="KW-0677">Repeat</keyword>
<protein>
    <submittedName>
        <fullName evidence="5">Uncharacterized protein</fullName>
    </submittedName>
</protein>
<evidence type="ECO:0000256" key="1">
    <source>
        <dbReference type="ARBA" id="ARBA00022737"/>
    </source>
</evidence>
<dbReference type="SMART" id="SM00248">
    <property type="entry name" value="ANK"/>
    <property type="match status" value="7"/>
</dbReference>
<proteinExistence type="predicted"/>
<reference evidence="5" key="1">
    <citation type="submission" date="2021-01" db="EMBL/GenBank/DDBJ databases">
        <authorList>
            <person name="Corre E."/>
            <person name="Pelletier E."/>
            <person name="Niang G."/>
            <person name="Scheremetjew M."/>
            <person name="Finn R."/>
            <person name="Kale V."/>
            <person name="Holt S."/>
            <person name="Cochrane G."/>
            <person name="Meng A."/>
            <person name="Brown T."/>
            <person name="Cohen L."/>
        </authorList>
    </citation>
    <scope>NUCLEOTIDE SEQUENCE</scope>
    <source>
        <strain evidence="5">CCMP3105</strain>
    </source>
</reference>
<dbReference type="PANTHER" id="PTHR24198:SF165">
    <property type="entry name" value="ANKYRIN REPEAT-CONTAINING PROTEIN-RELATED"/>
    <property type="match status" value="1"/>
</dbReference>
<accession>A0A7S4UYA8</accession>
<dbReference type="AlphaFoldDB" id="A0A7S4UYA8"/>